<dbReference type="SUPFAM" id="SSF143120">
    <property type="entry name" value="YefM-like"/>
    <property type="match status" value="1"/>
</dbReference>
<dbReference type="NCBIfam" id="TIGR01552">
    <property type="entry name" value="phd_fam"/>
    <property type="match status" value="1"/>
</dbReference>
<dbReference type="PANTHER" id="PTHR35377:SF5">
    <property type="entry name" value="ANTITOXIN VAPB46"/>
    <property type="match status" value="1"/>
</dbReference>
<evidence type="ECO:0000313" key="4">
    <source>
        <dbReference type="EMBL" id="GGI09189.1"/>
    </source>
</evidence>
<evidence type="ECO:0000256" key="2">
    <source>
        <dbReference type="RuleBase" id="RU362080"/>
    </source>
</evidence>
<dbReference type="GO" id="GO:0097351">
    <property type="term" value="F:toxin sequestering activity"/>
    <property type="evidence" value="ECO:0007669"/>
    <property type="project" value="TreeGrafter"/>
</dbReference>
<comment type="caution">
    <text evidence="4">The sequence shown here is derived from an EMBL/GenBank/DDBJ whole genome shotgun (WGS) entry which is preliminary data.</text>
</comment>
<dbReference type="Pfam" id="PF02604">
    <property type="entry name" value="PhdYeFM_antitox"/>
    <property type="match status" value="1"/>
</dbReference>
<reference evidence="4" key="1">
    <citation type="journal article" date="2014" name="Int. J. Syst. Evol. Microbiol.">
        <title>Complete genome sequence of Corynebacterium casei LMG S-19264T (=DSM 44701T), isolated from a smear-ripened cheese.</title>
        <authorList>
            <consortium name="US DOE Joint Genome Institute (JGI-PGF)"/>
            <person name="Walter F."/>
            <person name="Albersmeier A."/>
            <person name="Kalinowski J."/>
            <person name="Ruckert C."/>
        </authorList>
    </citation>
    <scope>NUCLEOTIDE SEQUENCE</scope>
    <source>
        <strain evidence="4">CGMCC 1.14988</strain>
    </source>
</reference>
<dbReference type="Gene3D" id="3.40.1620.10">
    <property type="entry name" value="YefM-like domain"/>
    <property type="match status" value="1"/>
</dbReference>
<dbReference type="RefSeq" id="WP_130650267.1">
    <property type="nucleotide sequence ID" value="NZ_BMHA01000014.1"/>
</dbReference>
<organism evidence="4 5">
    <name type="scientific">Egicoccus halophilus</name>
    <dbReference type="NCBI Taxonomy" id="1670830"/>
    <lineage>
        <taxon>Bacteria</taxon>
        <taxon>Bacillati</taxon>
        <taxon>Actinomycetota</taxon>
        <taxon>Nitriliruptoria</taxon>
        <taxon>Egicoccales</taxon>
        <taxon>Egicoccaceae</taxon>
        <taxon>Egicoccus</taxon>
    </lineage>
</organism>
<feature type="region of interest" description="Disordered" evidence="3">
    <location>
        <begin position="61"/>
        <end position="86"/>
    </location>
</feature>
<dbReference type="OrthoDB" id="4419580at2"/>
<comment type="function">
    <text evidence="2">Antitoxin component of a type II toxin-antitoxin (TA) system.</text>
</comment>
<name>A0A8J3AHZ2_9ACTN</name>
<dbReference type="EMBL" id="BMHA01000014">
    <property type="protein sequence ID" value="GGI09189.1"/>
    <property type="molecule type" value="Genomic_DNA"/>
</dbReference>
<dbReference type="AlphaFoldDB" id="A0A8J3AHZ2"/>
<dbReference type="InterPro" id="IPR006442">
    <property type="entry name" value="Antitoxin_Phd/YefM"/>
</dbReference>
<gene>
    <name evidence="4" type="ORF">GCM10011354_32840</name>
</gene>
<accession>A0A8J3AHZ2</accession>
<dbReference type="FunFam" id="3.40.1620.10:FF:000002">
    <property type="entry name" value="Antitoxin"/>
    <property type="match status" value="1"/>
</dbReference>
<dbReference type="PANTHER" id="PTHR35377">
    <property type="entry name" value="ANTITOXIN VAPB49-RELATED-RELATED"/>
    <property type="match status" value="1"/>
</dbReference>
<protein>
    <recommendedName>
        <fullName evidence="2">Antitoxin</fullName>
    </recommendedName>
</protein>
<dbReference type="Proteomes" id="UP000650511">
    <property type="component" value="Unassembled WGS sequence"/>
</dbReference>
<dbReference type="InterPro" id="IPR036165">
    <property type="entry name" value="YefM-like_sf"/>
</dbReference>
<proteinExistence type="inferred from homology"/>
<sequence>MAEAGVRELRDHLSRYLERVRAGEELTVTDRGRPIARLVPVGSTNTFDRLIDEGLVVPAASRRRARPRTRVPATAPISGLVGEQRR</sequence>
<evidence type="ECO:0000256" key="3">
    <source>
        <dbReference type="SAM" id="MobiDB-lite"/>
    </source>
</evidence>
<evidence type="ECO:0000256" key="1">
    <source>
        <dbReference type="ARBA" id="ARBA00009981"/>
    </source>
</evidence>
<comment type="similarity">
    <text evidence="1 2">Belongs to the phD/YefM antitoxin family.</text>
</comment>
<evidence type="ECO:0000313" key="5">
    <source>
        <dbReference type="Proteomes" id="UP000650511"/>
    </source>
</evidence>
<reference evidence="4" key="2">
    <citation type="submission" date="2020-09" db="EMBL/GenBank/DDBJ databases">
        <authorList>
            <person name="Sun Q."/>
            <person name="Zhou Y."/>
        </authorList>
    </citation>
    <scope>NUCLEOTIDE SEQUENCE</scope>
    <source>
        <strain evidence="4">CGMCC 1.14988</strain>
    </source>
</reference>
<dbReference type="InterPro" id="IPR051416">
    <property type="entry name" value="phD-YefM_TA_antitoxins"/>
</dbReference>
<keyword evidence="5" id="KW-1185">Reference proteome</keyword>